<name>A0A2U1MNA1_ARTAN</name>
<dbReference type="OrthoDB" id="438440at2759"/>
<protein>
    <submittedName>
        <fullName evidence="1">Mono-/di-acylglycerol lipase,Lipase, class 3</fullName>
    </submittedName>
</protein>
<comment type="caution">
    <text evidence="1">The sequence shown here is derived from an EMBL/GenBank/DDBJ whole genome shotgun (WGS) entry which is preliminary data.</text>
</comment>
<accession>A0A2U1MNA1</accession>
<sequence length="114" mass="12546">MDNVLDVYQIPGKCCVEGVEVEDIEAYATSHLQRCNEVLVRFRKIWWDIEGFEGGGDINGDVFGTFREVFRTVYRSASALGSRLPSIASANAKVAGAGEIIRPVSSGTQAMWMQ</sequence>
<evidence type="ECO:0000313" key="1">
    <source>
        <dbReference type="EMBL" id="PWA62694.1"/>
    </source>
</evidence>
<reference evidence="1 2" key="1">
    <citation type="journal article" date="2018" name="Mol. Plant">
        <title>The genome of Artemisia annua provides insight into the evolution of Asteraceae family and artemisinin biosynthesis.</title>
        <authorList>
            <person name="Shen Q."/>
            <person name="Zhang L."/>
            <person name="Liao Z."/>
            <person name="Wang S."/>
            <person name="Yan T."/>
            <person name="Shi P."/>
            <person name="Liu M."/>
            <person name="Fu X."/>
            <person name="Pan Q."/>
            <person name="Wang Y."/>
            <person name="Lv Z."/>
            <person name="Lu X."/>
            <person name="Zhang F."/>
            <person name="Jiang W."/>
            <person name="Ma Y."/>
            <person name="Chen M."/>
            <person name="Hao X."/>
            <person name="Li L."/>
            <person name="Tang Y."/>
            <person name="Lv G."/>
            <person name="Zhou Y."/>
            <person name="Sun X."/>
            <person name="Brodelius P.E."/>
            <person name="Rose J.K.C."/>
            <person name="Tang K."/>
        </authorList>
    </citation>
    <scope>NUCLEOTIDE SEQUENCE [LARGE SCALE GENOMIC DNA]</scope>
    <source>
        <strain evidence="2">cv. Huhao1</strain>
        <tissue evidence="1">Leaf</tissue>
    </source>
</reference>
<proteinExistence type="predicted"/>
<gene>
    <name evidence="1" type="ORF">CTI12_AA168970</name>
</gene>
<dbReference type="Proteomes" id="UP000245207">
    <property type="component" value="Unassembled WGS sequence"/>
</dbReference>
<dbReference type="STRING" id="35608.A0A2U1MNA1"/>
<organism evidence="1 2">
    <name type="scientific">Artemisia annua</name>
    <name type="common">Sweet wormwood</name>
    <dbReference type="NCBI Taxonomy" id="35608"/>
    <lineage>
        <taxon>Eukaryota</taxon>
        <taxon>Viridiplantae</taxon>
        <taxon>Streptophyta</taxon>
        <taxon>Embryophyta</taxon>
        <taxon>Tracheophyta</taxon>
        <taxon>Spermatophyta</taxon>
        <taxon>Magnoliopsida</taxon>
        <taxon>eudicotyledons</taxon>
        <taxon>Gunneridae</taxon>
        <taxon>Pentapetalae</taxon>
        <taxon>asterids</taxon>
        <taxon>campanulids</taxon>
        <taxon>Asterales</taxon>
        <taxon>Asteraceae</taxon>
        <taxon>Asteroideae</taxon>
        <taxon>Anthemideae</taxon>
        <taxon>Artemisiinae</taxon>
        <taxon>Artemisia</taxon>
    </lineage>
</organism>
<dbReference type="EMBL" id="PKPP01004812">
    <property type="protein sequence ID" value="PWA62694.1"/>
    <property type="molecule type" value="Genomic_DNA"/>
</dbReference>
<dbReference type="AlphaFoldDB" id="A0A2U1MNA1"/>
<keyword evidence="2" id="KW-1185">Reference proteome</keyword>
<evidence type="ECO:0000313" key="2">
    <source>
        <dbReference type="Proteomes" id="UP000245207"/>
    </source>
</evidence>